<protein>
    <submittedName>
        <fullName evidence="1">Uncharacterized protein</fullName>
    </submittedName>
</protein>
<evidence type="ECO:0000313" key="1">
    <source>
        <dbReference type="EMBL" id="ASV75805.1"/>
    </source>
</evidence>
<gene>
    <name evidence="1" type="ORF">THTE_3203</name>
</gene>
<proteinExistence type="predicted"/>
<dbReference type="KEGG" id="ttf:THTE_3203"/>
<organism evidence="1 2">
    <name type="scientific">Thermogutta terrifontis</name>
    <dbReference type="NCBI Taxonomy" id="1331910"/>
    <lineage>
        <taxon>Bacteria</taxon>
        <taxon>Pseudomonadati</taxon>
        <taxon>Planctomycetota</taxon>
        <taxon>Planctomycetia</taxon>
        <taxon>Pirellulales</taxon>
        <taxon>Thermoguttaceae</taxon>
        <taxon>Thermogutta</taxon>
    </lineage>
</organism>
<name>A0A286RIL5_9BACT</name>
<reference evidence="1 2" key="1">
    <citation type="journal article" name="Front. Microbiol.">
        <title>Sugar Metabolism of the First Thermophilic Planctomycete Thermogutta terrifontis: Comparative Genomic and Transcriptomic Approaches.</title>
        <authorList>
            <person name="Elcheninov A.G."/>
            <person name="Menzel P."/>
            <person name="Gudbergsdottir S.R."/>
            <person name="Slesarev A.I."/>
            <person name="Kadnikov V.V."/>
            <person name="Krogh A."/>
            <person name="Bonch-Osmolovskaya E.A."/>
            <person name="Peng X."/>
            <person name="Kublanov I.V."/>
        </authorList>
    </citation>
    <scope>NUCLEOTIDE SEQUENCE [LARGE SCALE GENOMIC DNA]</scope>
    <source>
        <strain evidence="1 2">R1</strain>
    </source>
</reference>
<sequence>MHDSHVVQQVVALGLRKDASPAETTICRFRQLLEDCR</sequence>
<accession>A0A286RIL5</accession>
<dbReference type="EMBL" id="CP018477">
    <property type="protein sequence ID" value="ASV75805.1"/>
    <property type="molecule type" value="Genomic_DNA"/>
</dbReference>
<dbReference type="AlphaFoldDB" id="A0A286RIL5"/>
<evidence type="ECO:0000313" key="2">
    <source>
        <dbReference type="Proteomes" id="UP000215086"/>
    </source>
</evidence>
<dbReference type="Proteomes" id="UP000215086">
    <property type="component" value="Chromosome"/>
</dbReference>
<keyword evidence="2" id="KW-1185">Reference proteome</keyword>